<proteinExistence type="predicted"/>
<comment type="caution">
    <text evidence="1">The sequence shown here is derived from an EMBL/GenBank/DDBJ whole genome shotgun (WGS) entry which is preliminary data.</text>
</comment>
<keyword evidence="2" id="KW-1185">Reference proteome</keyword>
<dbReference type="RefSeq" id="WP_123133658.1">
    <property type="nucleotide sequence ID" value="NZ_RJJE01000017.1"/>
</dbReference>
<evidence type="ECO:0000313" key="2">
    <source>
        <dbReference type="Proteomes" id="UP000271010"/>
    </source>
</evidence>
<protein>
    <submittedName>
        <fullName evidence="1">Uncharacterized protein</fullName>
    </submittedName>
</protein>
<dbReference type="Proteomes" id="UP000271010">
    <property type="component" value="Unassembled WGS sequence"/>
</dbReference>
<organism evidence="1 2">
    <name type="scientific">Rufibacter immobilis</name>
    <dbReference type="NCBI Taxonomy" id="1348778"/>
    <lineage>
        <taxon>Bacteria</taxon>
        <taxon>Pseudomonadati</taxon>
        <taxon>Bacteroidota</taxon>
        <taxon>Cytophagia</taxon>
        <taxon>Cytophagales</taxon>
        <taxon>Hymenobacteraceae</taxon>
        <taxon>Rufibacter</taxon>
    </lineage>
</organism>
<dbReference type="AlphaFoldDB" id="A0A3M9MNU4"/>
<evidence type="ECO:0000313" key="1">
    <source>
        <dbReference type="EMBL" id="RNI27189.1"/>
    </source>
</evidence>
<name>A0A3M9MNU4_9BACT</name>
<gene>
    <name evidence="1" type="ORF">EFA69_13565</name>
</gene>
<sequence>MNRIAKSSWTTQEQWAVTSLERLGALFSKSGENHNLAWRPSNKVAFANGLPLFDEILEKEPLNAFIFS</sequence>
<accession>A0A3M9MNU4</accession>
<reference evidence="1 2" key="1">
    <citation type="submission" date="2018-11" db="EMBL/GenBank/DDBJ databases">
        <title>Rufibacter latericius sp. nov., isolated from water in Baiyang Lake.</title>
        <authorList>
            <person name="Yang Y."/>
        </authorList>
    </citation>
    <scope>NUCLEOTIDE SEQUENCE [LARGE SCALE GENOMIC DNA]</scope>
    <source>
        <strain evidence="1 2">MCC P1</strain>
    </source>
</reference>
<dbReference type="EMBL" id="RJJE01000017">
    <property type="protein sequence ID" value="RNI27189.1"/>
    <property type="molecule type" value="Genomic_DNA"/>
</dbReference>